<dbReference type="InterPro" id="IPR002931">
    <property type="entry name" value="Transglutaminase-like"/>
</dbReference>
<evidence type="ECO:0000259" key="1">
    <source>
        <dbReference type="SMART" id="SM00460"/>
    </source>
</evidence>
<dbReference type="SUPFAM" id="SSF54001">
    <property type="entry name" value="Cysteine proteinases"/>
    <property type="match status" value="1"/>
</dbReference>
<protein>
    <submittedName>
        <fullName evidence="2">Transglutaminase family protein</fullName>
    </submittedName>
</protein>
<organism evidence="2">
    <name type="scientific">Singulisphaera sp. Ch08</name>
    <dbReference type="NCBI Taxonomy" id="3120278"/>
    <lineage>
        <taxon>Bacteria</taxon>
        <taxon>Pseudomonadati</taxon>
        <taxon>Planctomycetota</taxon>
        <taxon>Planctomycetia</taxon>
        <taxon>Isosphaerales</taxon>
        <taxon>Isosphaeraceae</taxon>
        <taxon>Singulisphaera</taxon>
    </lineage>
</organism>
<sequence length="283" mass="31831">MLLSLRAVATYELTAETYLYLMVEPPLQGPDHRVEYECLFTSPTTSCELRRDLYGNPQRHLVAPKGRFTYEFRATVEVAANAPLPPDAIEHLPQELPAEAMIYLLPSRFCQSDLLTRMANDEFRKIAPGGRRVLAINEWVRRHVEYRYGATNSMTSAIDTATERIGVCRDFAHLVISFCRALDIPARYASGYALGLDPPDFHGFVQVYLSGVWHNLDATFEGVRPALIPIAVGRDAADVAMTTSWMPNSLLEQSVEVRESANRLRAGCFEFDDHRGERKPIPG</sequence>
<proteinExistence type="predicted"/>
<name>A0AAU7CDJ6_9BACT</name>
<reference evidence="2" key="1">
    <citation type="submission" date="2024-05" db="EMBL/GenBank/DDBJ databases">
        <title>Planctomycetes of the genus Singulisphaera possess chitinolytic capabilities.</title>
        <authorList>
            <person name="Ivanova A."/>
        </authorList>
    </citation>
    <scope>NUCLEOTIDE SEQUENCE</scope>
    <source>
        <strain evidence="2">Ch08T</strain>
    </source>
</reference>
<dbReference type="RefSeq" id="WP_406695871.1">
    <property type="nucleotide sequence ID" value="NZ_CP155447.1"/>
</dbReference>
<dbReference type="SMART" id="SM00460">
    <property type="entry name" value="TGc"/>
    <property type="match status" value="1"/>
</dbReference>
<gene>
    <name evidence="2" type="ORF">V5E97_33225</name>
</gene>
<feature type="domain" description="Transglutaminase-like" evidence="1">
    <location>
        <begin position="160"/>
        <end position="220"/>
    </location>
</feature>
<dbReference type="PANTHER" id="PTHR33490">
    <property type="entry name" value="BLR5614 PROTEIN-RELATED"/>
    <property type="match status" value="1"/>
</dbReference>
<dbReference type="EMBL" id="CP155447">
    <property type="protein sequence ID" value="XBH03133.1"/>
    <property type="molecule type" value="Genomic_DNA"/>
</dbReference>
<dbReference type="Gene3D" id="3.10.620.30">
    <property type="match status" value="1"/>
</dbReference>
<accession>A0AAU7CDJ6</accession>
<dbReference type="InterPro" id="IPR038765">
    <property type="entry name" value="Papain-like_cys_pep_sf"/>
</dbReference>
<dbReference type="AlphaFoldDB" id="A0AAU7CDJ6"/>
<dbReference type="PANTHER" id="PTHR33490:SF12">
    <property type="entry name" value="BLL5557 PROTEIN"/>
    <property type="match status" value="1"/>
</dbReference>
<dbReference type="Pfam" id="PF01841">
    <property type="entry name" value="Transglut_core"/>
    <property type="match status" value="1"/>
</dbReference>
<dbReference type="Gene3D" id="2.60.40.2250">
    <property type="match status" value="1"/>
</dbReference>
<evidence type="ECO:0000313" key="2">
    <source>
        <dbReference type="EMBL" id="XBH03133.1"/>
    </source>
</evidence>